<dbReference type="GO" id="GO:0110154">
    <property type="term" value="P:RNA decapping"/>
    <property type="evidence" value="ECO:0007669"/>
    <property type="project" value="TreeGrafter"/>
</dbReference>
<keyword evidence="3" id="KW-1185">Reference proteome</keyword>
<comment type="caution">
    <text evidence="2">The sequence shown here is derived from an EMBL/GenBank/DDBJ whole genome shotgun (WGS) entry which is preliminary data.</text>
</comment>
<dbReference type="GO" id="GO:0008803">
    <property type="term" value="F:bis(5'-nucleosyl)-tetraphosphatase (symmetrical) activity"/>
    <property type="evidence" value="ECO:0007669"/>
    <property type="project" value="TreeGrafter"/>
</dbReference>
<dbReference type="Proteomes" id="UP000546970">
    <property type="component" value="Unassembled WGS sequence"/>
</dbReference>
<evidence type="ECO:0000313" key="2">
    <source>
        <dbReference type="EMBL" id="NMF55289.1"/>
    </source>
</evidence>
<name>A0A7X9UB74_9ACTN</name>
<dbReference type="GO" id="GO:0016791">
    <property type="term" value="F:phosphatase activity"/>
    <property type="evidence" value="ECO:0007669"/>
    <property type="project" value="TreeGrafter"/>
</dbReference>
<reference evidence="2 3" key="1">
    <citation type="submission" date="2020-04" db="EMBL/GenBank/DDBJ databases">
        <title>Collinsella sp. KGMB02528 nov., an anaerobic actinobacterium isolated from human feces.</title>
        <authorList>
            <person name="Han K.-I."/>
            <person name="Eom M.K."/>
            <person name="Kim J.-S."/>
            <person name="Lee K.C."/>
            <person name="Suh M.K."/>
            <person name="Park S.-H."/>
            <person name="Lee J.H."/>
            <person name="Kang S.W."/>
            <person name="Park J.-E."/>
            <person name="Oh B.S."/>
            <person name="Yu S.Y."/>
            <person name="Choi S.-H."/>
            <person name="Lee D.H."/>
            <person name="Yoon H."/>
            <person name="Kim B.-Y."/>
            <person name="Lee J.H."/>
            <person name="Lee J.-S."/>
        </authorList>
    </citation>
    <scope>NUCLEOTIDE SEQUENCE [LARGE SCALE GENOMIC DNA]</scope>
    <source>
        <strain evidence="2 3">KGMB02528</strain>
    </source>
</reference>
<sequence length="277" mass="29541">MATYITSDAHGHLRALDQALEQAAPGADDTVYVLGDMIDRGPEPVGVINLVRSLPNVHVLMGNHERLMLNAIERGSQMDIFTWERNGGYTTSAQFDALPVAEYRAAIEWIRELPLSDAIEVGDRAYLLAHAGIEPRAFTCWLAGAGYTGEGGYADVPIDVLRQAMAAQDEEDLLWIREAFWGVPTGLVGPDGRGPVVIAGHTPSGLLFRYAANMCGTGCNKDGLGCMVEVGPTYDTGGVADHLAIDCSAAAGAGVGRVGVMRLNDRRVWCGDIAEGE</sequence>
<dbReference type="AlphaFoldDB" id="A0A7X9UB74"/>
<dbReference type="CDD" id="cd00144">
    <property type="entry name" value="MPP_PPP_family"/>
    <property type="match status" value="1"/>
</dbReference>
<gene>
    <name evidence="2" type="ORF">HF320_02920</name>
</gene>
<dbReference type="InterPro" id="IPR029052">
    <property type="entry name" value="Metallo-depent_PP-like"/>
</dbReference>
<dbReference type="InterPro" id="IPR004843">
    <property type="entry name" value="Calcineurin-like_PHP"/>
</dbReference>
<dbReference type="Pfam" id="PF00149">
    <property type="entry name" value="Metallophos"/>
    <property type="match status" value="1"/>
</dbReference>
<protein>
    <submittedName>
        <fullName evidence="2">Serine/threonine protein phosphatase</fullName>
    </submittedName>
</protein>
<proteinExistence type="predicted"/>
<dbReference type="InterPro" id="IPR050126">
    <property type="entry name" value="Ap4A_hydrolase"/>
</dbReference>
<dbReference type="EMBL" id="JABBCP010000001">
    <property type="protein sequence ID" value="NMF55289.1"/>
    <property type="molecule type" value="Genomic_DNA"/>
</dbReference>
<evidence type="ECO:0000313" key="3">
    <source>
        <dbReference type="Proteomes" id="UP000546970"/>
    </source>
</evidence>
<dbReference type="SUPFAM" id="SSF56300">
    <property type="entry name" value="Metallo-dependent phosphatases"/>
    <property type="match status" value="1"/>
</dbReference>
<organism evidence="2 3">
    <name type="scientific">Collinsella acetigenes</name>
    <dbReference type="NCBI Taxonomy" id="2713419"/>
    <lineage>
        <taxon>Bacteria</taxon>
        <taxon>Bacillati</taxon>
        <taxon>Actinomycetota</taxon>
        <taxon>Coriobacteriia</taxon>
        <taxon>Coriobacteriales</taxon>
        <taxon>Coriobacteriaceae</taxon>
        <taxon>Collinsella</taxon>
    </lineage>
</organism>
<dbReference type="Gene3D" id="3.60.21.10">
    <property type="match status" value="1"/>
</dbReference>
<dbReference type="PANTHER" id="PTHR42850:SF4">
    <property type="entry name" value="ZINC-DEPENDENT ENDOPOLYPHOSPHATASE"/>
    <property type="match status" value="1"/>
</dbReference>
<dbReference type="GO" id="GO:0005737">
    <property type="term" value="C:cytoplasm"/>
    <property type="evidence" value="ECO:0007669"/>
    <property type="project" value="TreeGrafter"/>
</dbReference>
<dbReference type="RefSeq" id="WP_169276950.1">
    <property type="nucleotide sequence ID" value="NZ_JABBCP010000001.1"/>
</dbReference>
<dbReference type="PANTHER" id="PTHR42850">
    <property type="entry name" value="METALLOPHOSPHOESTERASE"/>
    <property type="match status" value="1"/>
</dbReference>
<feature type="domain" description="Calcineurin-like phosphoesterase" evidence="1">
    <location>
        <begin position="3"/>
        <end position="216"/>
    </location>
</feature>
<evidence type="ECO:0000259" key="1">
    <source>
        <dbReference type="Pfam" id="PF00149"/>
    </source>
</evidence>
<accession>A0A7X9UB74</accession>